<dbReference type="EMBL" id="BOOJ01000048">
    <property type="protein sequence ID" value="GIH94991.1"/>
    <property type="molecule type" value="Genomic_DNA"/>
</dbReference>
<evidence type="ECO:0000256" key="1">
    <source>
        <dbReference type="SAM" id="MobiDB-lite"/>
    </source>
</evidence>
<dbReference type="RefSeq" id="WP_204067093.1">
    <property type="nucleotide sequence ID" value="NZ_BOOJ01000048.1"/>
</dbReference>
<sequence>MNGIDELLGQAGVDGRRLRTALALLGDGRWWTLAELVRETATSRRAIEALLRAVELERSGDRFRLREPLPAGLGGDAQGPADPVAHLLGGHAELLARMEELIAKAPRGRQALDHVAATADTVVRRALLMETRFWLPGARVLCVGDHDLTSLATAMLQPRAEVAVVDIDERILAYIAEQADRFGLDIRTRWTDLRLGLPPSVRGWADLAVTDPPYTPEGIGLFAARAVEGLGDRDRGRILLAYGAGEHTPALALKVQHALSALNLVNEAIYPDFNRYFGAEAIGSAADLYILRPTTKTWPAVAARVDALSTAIYTHGPQSIESHPTPETPGTPSPVSASRPAAGAGSSAPGPEEGSEAGAGGVFRPAVLVGEWARDVLPKVPRARLTTWLAKPYAGDPADVAVAVPAGLEAALPRLLLAARARRVQVTLAAPPKDLPTALLSPVYDLTVTGSTVHAVRRPLPATDEERVLRRVLDNAHGKIANTWREALIKARDGLTKKQARAIVARTAPWSEDVTVLELPVHRLAELPAAVARSLAAPAEPAS</sequence>
<dbReference type="PANTHER" id="PTHR23290:SF0">
    <property type="entry name" value="RRNA N6-ADENOSINE-METHYLTRANSFERASE METTL5"/>
    <property type="match status" value="1"/>
</dbReference>
<keyword evidence="4" id="KW-1185">Reference proteome</keyword>
<gene>
    <name evidence="3" type="ORF">Psi01_56210</name>
</gene>
<proteinExistence type="predicted"/>
<feature type="domain" description="N(4)-bis(aminopropyl)spermidine synthase C-terminal" evidence="2">
    <location>
        <begin position="93"/>
        <end position="298"/>
    </location>
</feature>
<dbReference type="SUPFAM" id="SSF53335">
    <property type="entry name" value="S-adenosyl-L-methionine-dependent methyltransferases"/>
    <property type="match status" value="1"/>
</dbReference>
<accession>A0A8J3SI80</accession>
<dbReference type="Gene3D" id="3.40.50.150">
    <property type="entry name" value="Vaccinia Virus protein VP39"/>
    <property type="match status" value="1"/>
</dbReference>
<organism evidence="3 4">
    <name type="scientific">Planobispora siamensis</name>
    <dbReference type="NCBI Taxonomy" id="936338"/>
    <lineage>
        <taxon>Bacteria</taxon>
        <taxon>Bacillati</taxon>
        <taxon>Actinomycetota</taxon>
        <taxon>Actinomycetes</taxon>
        <taxon>Streptosporangiales</taxon>
        <taxon>Streptosporangiaceae</taxon>
        <taxon>Planobispora</taxon>
    </lineage>
</organism>
<dbReference type="GO" id="GO:0006596">
    <property type="term" value="P:polyamine biosynthetic process"/>
    <property type="evidence" value="ECO:0007669"/>
    <property type="project" value="TreeGrafter"/>
</dbReference>
<feature type="compositionally biased region" description="Low complexity" evidence="1">
    <location>
        <begin position="333"/>
        <end position="352"/>
    </location>
</feature>
<dbReference type="PANTHER" id="PTHR23290">
    <property type="entry name" value="RRNA N6-ADENOSINE-METHYLTRANSFERASE METTL5"/>
    <property type="match status" value="1"/>
</dbReference>
<dbReference type="InterPro" id="IPR051720">
    <property type="entry name" value="rRNA_MeTrfase/Polyamine_Synth"/>
</dbReference>
<dbReference type="AlphaFoldDB" id="A0A8J3SI80"/>
<dbReference type="Pfam" id="PF01861">
    <property type="entry name" value="BpsA_C"/>
    <property type="match status" value="1"/>
</dbReference>
<reference evidence="3 4" key="1">
    <citation type="submission" date="2021-01" db="EMBL/GenBank/DDBJ databases">
        <title>Whole genome shotgun sequence of Planobispora siamensis NBRC 107568.</title>
        <authorList>
            <person name="Komaki H."/>
            <person name="Tamura T."/>
        </authorList>
    </citation>
    <scope>NUCLEOTIDE SEQUENCE [LARGE SCALE GENOMIC DNA]</scope>
    <source>
        <strain evidence="3 4">NBRC 107568</strain>
    </source>
</reference>
<dbReference type="Proteomes" id="UP000619788">
    <property type="component" value="Unassembled WGS sequence"/>
</dbReference>
<evidence type="ECO:0000313" key="3">
    <source>
        <dbReference type="EMBL" id="GIH94991.1"/>
    </source>
</evidence>
<name>A0A8J3SI80_9ACTN</name>
<dbReference type="InterPro" id="IPR002723">
    <property type="entry name" value="BpsA_C"/>
</dbReference>
<comment type="caution">
    <text evidence="3">The sequence shown here is derived from an EMBL/GenBank/DDBJ whole genome shotgun (WGS) entry which is preliminary data.</text>
</comment>
<dbReference type="InterPro" id="IPR029063">
    <property type="entry name" value="SAM-dependent_MTases_sf"/>
</dbReference>
<evidence type="ECO:0000313" key="4">
    <source>
        <dbReference type="Proteomes" id="UP000619788"/>
    </source>
</evidence>
<protein>
    <recommendedName>
        <fullName evidence="2">N(4)-bis(aminopropyl)spermidine synthase C-terminal domain-containing protein</fullName>
    </recommendedName>
</protein>
<feature type="region of interest" description="Disordered" evidence="1">
    <location>
        <begin position="316"/>
        <end position="359"/>
    </location>
</feature>
<evidence type="ECO:0000259" key="2">
    <source>
        <dbReference type="Pfam" id="PF01861"/>
    </source>
</evidence>
<dbReference type="GO" id="GO:0016740">
    <property type="term" value="F:transferase activity"/>
    <property type="evidence" value="ECO:0007669"/>
    <property type="project" value="TreeGrafter"/>
</dbReference>